<gene>
    <name evidence="4" type="ORF">FLAG1_08220</name>
</gene>
<sequence>MQPNQGATTVLDQKQSAIMTIALHRGPWQDSSPHFHIDRLLLDQLVTSFFSSVHVCHPILNQDKFTQIYEKFLENGPDQSIESTLCMVVFALGSVSLSPAGPWNSQCSPPGTEFMRYALPTLTVRSLWTFCFYLTLAQVLVLASVYFAYIVRPLHSWRLIHSAANLLQLKLSNSGCQTVALNKDEAILRLFWSCFIIECDRLAELELPRSSLQQLTDDANLPRCENLDDAHMTAYLAEISIRRLLNRIHNSLYPRKSNVINALSSTPLDIQGEFPLRELESITSLCEELHSQLDLWHAAIPEQFRPPLSLEELDNDRLSILRIRYYAARHIIYRPFVLYITTHSESQASSATIEKAGICIESCSLYLYYTSKILQAPSQYTWTFALSSLGAVIILTLSWFNAELRSFVTEVDSLQSLAIDNLSRWNVSSISDVIGILEEIRRKTRLRSRV</sequence>
<accession>A0A0M9ESS9</accession>
<dbReference type="EMBL" id="JXCE01000233">
    <property type="protein sequence ID" value="KPA38922.1"/>
    <property type="molecule type" value="Genomic_DNA"/>
</dbReference>
<feature type="transmembrane region" description="Helical" evidence="2">
    <location>
        <begin position="127"/>
        <end position="151"/>
    </location>
</feature>
<dbReference type="Proteomes" id="UP000037904">
    <property type="component" value="Unassembled WGS sequence"/>
</dbReference>
<evidence type="ECO:0000313" key="5">
    <source>
        <dbReference type="Proteomes" id="UP000037904"/>
    </source>
</evidence>
<feature type="transmembrane region" description="Helical" evidence="2">
    <location>
        <begin position="380"/>
        <end position="402"/>
    </location>
</feature>
<organism evidence="4 5">
    <name type="scientific">Fusarium langsethiae</name>
    <dbReference type="NCBI Taxonomy" id="179993"/>
    <lineage>
        <taxon>Eukaryota</taxon>
        <taxon>Fungi</taxon>
        <taxon>Dikarya</taxon>
        <taxon>Ascomycota</taxon>
        <taxon>Pezizomycotina</taxon>
        <taxon>Sordariomycetes</taxon>
        <taxon>Hypocreomycetidae</taxon>
        <taxon>Hypocreales</taxon>
        <taxon>Nectriaceae</taxon>
        <taxon>Fusarium</taxon>
    </lineage>
</organism>
<dbReference type="CDD" id="cd12148">
    <property type="entry name" value="fungal_TF_MHR"/>
    <property type="match status" value="1"/>
</dbReference>
<dbReference type="AlphaFoldDB" id="A0A0M9ESS9"/>
<keyword evidence="5" id="KW-1185">Reference proteome</keyword>
<feature type="domain" description="Xylanolytic transcriptional activator regulatory" evidence="3">
    <location>
        <begin position="47"/>
        <end position="297"/>
    </location>
</feature>
<dbReference type="InterPro" id="IPR053181">
    <property type="entry name" value="EcdB-like_regulator"/>
</dbReference>
<comment type="caution">
    <text evidence="4">The sequence shown here is derived from an EMBL/GenBank/DDBJ whole genome shotgun (WGS) entry which is preliminary data.</text>
</comment>
<evidence type="ECO:0000259" key="3">
    <source>
        <dbReference type="Pfam" id="PF04082"/>
    </source>
</evidence>
<protein>
    <recommendedName>
        <fullName evidence="3">Xylanolytic transcriptional activator regulatory domain-containing protein</fullName>
    </recommendedName>
</protein>
<dbReference type="PANTHER" id="PTHR47785">
    <property type="entry name" value="ZN(II)2CYS6 TRANSCRIPTION FACTOR (EUROFUNG)-RELATED-RELATED"/>
    <property type="match status" value="1"/>
</dbReference>
<keyword evidence="1" id="KW-0539">Nucleus</keyword>
<dbReference type="GO" id="GO:0003677">
    <property type="term" value="F:DNA binding"/>
    <property type="evidence" value="ECO:0007669"/>
    <property type="project" value="InterPro"/>
</dbReference>
<proteinExistence type="predicted"/>
<keyword evidence="2" id="KW-1133">Transmembrane helix</keyword>
<evidence type="ECO:0000313" key="4">
    <source>
        <dbReference type="EMBL" id="KPA38922.1"/>
    </source>
</evidence>
<dbReference type="Pfam" id="PF04082">
    <property type="entry name" value="Fungal_trans"/>
    <property type="match status" value="1"/>
</dbReference>
<evidence type="ECO:0000256" key="1">
    <source>
        <dbReference type="ARBA" id="ARBA00023242"/>
    </source>
</evidence>
<dbReference type="GO" id="GO:0006351">
    <property type="term" value="P:DNA-templated transcription"/>
    <property type="evidence" value="ECO:0007669"/>
    <property type="project" value="InterPro"/>
</dbReference>
<reference evidence="4 5" key="1">
    <citation type="submission" date="2015-04" db="EMBL/GenBank/DDBJ databases">
        <title>The draft genome sequence of Fusarium langsethiae, a T-2/HT-2 mycotoxin producer.</title>
        <authorList>
            <person name="Lysoe E."/>
            <person name="Divon H.H."/>
            <person name="Terzi V."/>
            <person name="Orru L."/>
            <person name="Lamontanara A."/>
            <person name="Kolseth A.-K."/>
            <person name="Frandsen R.J."/>
            <person name="Nielsen K."/>
            <person name="Thrane U."/>
        </authorList>
    </citation>
    <scope>NUCLEOTIDE SEQUENCE [LARGE SCALE GENOMIC DNA]</scope>
    <source>
        <strain evidence="4 5">Fl201059</strain>
    </source>
</reference>
<keyword evidence="2" id="KW-0812">Transmembrane</keyword>
<keyword evidence="2" id="KW-0472">Membrane</keyword>
<dbReference type="GO" id="GO:0008270">
    <property type="term" value="F:zinc ion binding"/>
    <property type="evidence" value="ECO:0007669"/>
    <property type="project" value="InterPro"/>
</dbReference>
<dbReference type="InterPro" id="IPR007219">
    <property type="entry name" value="XnlR_reg_dom"/>
</dbReference>
<evidence type="ECO:0000256" key="2">
    <source>
        <dbReference type="SAM" id="Phobius"/>
    </source>
</evidence>
<name>A0A0M9ESS9_FUSLA</name>